<sequence>MIDVIIPTYRPDMFFIACLESLQKQTISFDKFKVTIILNGDKEPYYSNIQLALESFDFDCSLIYTHEKGVSNARNLGIEKTINPYIIFLDDDDLLTENYLEQLFLLVEPSSIVVSNVLGFKESKENPIRDYLSFENSFQSNDLVKYRRYLSNSCCKLISRELIRDAKFDTNLFKGEDALFMFVLSPRILKIISTAPDVVYFRRIRPYSASRTKYSFFKEVEIGFQQQWRYTIFYIQNISKYSFALYISRILAVFKVMLMKMKG</sequence>
<dbReference type="SUPFAM" id="SSF53448">
    <property type="entry name" value="Nucleotide-diphospho-sugar transferases"/>
    <property type="match status" value="1"/>
</dbReference>
<dbReference type="InterPro" id="IPR001173">
    <property type="entry name" value="Glyco_trans_2-like"/>
</dbReference>
<gene>
    <name evidence="1" type="primary">gtr43</name>
</gene>
<accession>A0A097I5E7</accession>
<dbReference type="GO" id="GO:0016758">
    <property type="term" value="F:hexosyltransferase activity"/>
    <property type="evidence" value="ECO:0007669"/>
    <property type="project" value="UniProtKB-ARBA"/>
</dbReference>
<dbReference type="Pfam" id="PF00535">
    <property type="entry name" value="Glycos_transf_2"/>
    <property type="match status" value="1"/>
</dbReference>
<reference evidence="1" key="1">
    <citation type="submission" date="2014-10" db="EMBL/GenBank/DDBJ databases">
        <authorList>
            <person name="Kenyon J.J."/>
            <person name="Hamidian M."/>
            <person name="Holt K.E."/>
            <person name="Pickard D."/>
            <person name="Dougan G."/>
            <person name="Hall R.M."/>
        </authorList>
    </citation>
    <scope>NUCLEOTIDE SEQUENCE</scope>
    <source>
        <strain evidence="1">A388</strain>
    </source>
</reference>
<dbReference type="PANTHER" id="PTHR22916">
    <property type="entry name" value="GLYCOSYLTRANSFERASE"/>
    <property type="match status" value="1"/>
</dbReference>
<dbReference type="Gene3D" id="3.90.550.10">
    <property type="entry name" value="Spore Coat Polysaccharide Biosynthesis Protein SpsA, Chain A"/>
    <property type="match status" value="1"/>
</dbReference>
<dbReference type="InterPro" id="IPR029044">
    <property type="entry name" value="Nucleotide-diphossugar_trans"/>
</dbReference>
<organism evidence="1">
    <name type="scientific">Acinetobacter baumannii</name>
    <dbReference type="NCBI Taxonomy" id="470"/>
    <lineage>
        <taxon>Bacteria</taxon>
        <taxon>Pseudomonadati</taxon>
        <taxon>Pseudomonadota</taxon>
        <taxon>Gammaproteobacteria</taxon>
        <taxon>Moraxellales</taxon>
        <taxon>Moraxellaceae</taxon>
        <taxon>Acinetobacter</taxon>
        <taxon>Acinetobacter calcoaceticus/baumannii complex</taxon>
    </lineage>
</organism>
<dbReference type="AlphaFoldDB" id="A0A097I5E7"/>
<dbReference type="CDD" id="cd00761">
    <property type="entry name" value="Glyco_tranf_GTA_type"/>
    <property type="match status" value="1"/>
</dbReference>
<dbReference type="EMBL" id="JQ684178">
    <property type="protein sequence ID" value="AIT56460.1"/>
    <property type="molecule type" value="Genomic_DNA"/>
</dbReference>
<proteinExistence type="predicted"/>
<name>A0A097I5E7_ACIBA</name>
<evidence type="ECO:0000313" key="1">
    <source>
        <dbReference type="EMBL" id="AIT56460.1"/>
    </source>
</evidence>
<dbReference type="RefSeq" id="WP_000567619.1">
    <property type="nucleotide sequence ID" value="NZ_CAXNZZ010000010.1"/>
</dbReference>
<protein>
    <submittedName>
        <fullName evidence="1">Gtr43</fullName>
    </submittedName>
</protein>